<dbReference type="InterPro" id="IPR036291">
    <property type="entry name" value="NAD(P)-bd_dom_sf"/>
</dbReference>
<protein>
    <recommendedName>
        <fullName evidence="5">NAD-dependent epimerase/dehydratase domain-containing protein</fullName>
    </recommendedName>
</protein>
<evidence type="ECO:0008006" key="5">
    <source>
        <dbReference type="Google" id="ProtNLM"/>
    </source>
</evidence>
<dbReference type="PANTHER" id="PTHR10366:SF564">
    <property type="entry name" value="STEROL-4-ALPHA-CARBOXYLATE 3-DEHYDROGENASE, DECARBOXYLATING"/>
    <property type="match status" value="1"/>
</dbReference>
<keyword evidence="1" id="KW-0560">Oxidoreductase</keyword>
<dbReference type="InterPro" id="IPR050425">
    <property type="entry name" value="NAD(P)_dehydrat-like"/>
</dbReference>
<evidence type="ECO:0000256" key="1">
    <source>
        <dbReference type="ARBA" id="ARBA00023002"/>
    </source>
</evidence>
<dbReference type="Proteomes" id="UP000256601">
    <property type="component" value="Unassembled WGS sequence"/>
</dbReference>
<organism evidence="3 4">
    <name type="scientific">Yarrowia lipolytica</name>
    <name type="common">Candida lipolytica</name>
    <dbReference type="NCBI Taxonomy" id="4952"/>
    <lineage>
        <taxon>Eukaryota</taxon>
        <taxon>Fungi</taxon>
        <taxon>Dikarya</taxon>
        <taxon>Ascomycota</taxon>
        <taxon>Saccharomycotina</taxon>
        <taxon>Dipodascomycetes</taxon>
        <taxon>Dipodascales</taxon>
        <taxon>Dipodascales incertae sedis</taxon>
        <taxon>Yarrowia</taxon>
    </lineage>
</organism>
<evidence type="ECO:0000313" key="4">
    <source>
        <dbReference type="Proteomes" id="UP000256601"/>
    </source>
</evidence>
<dbReference type="VEuPathDB" id="FungiDB:YALI0_C20251g"/>
<dbReference type="PANTHER" id="PTHR10366">
    <property type="entry name" value="NAD DEPENDENT EPIMERASE/DEHYDRATASE"/>
    <property type="match status" value="1"/>
</dbReference>
<dbReference type="AlphaFoldDB" id="A0A371BZ05"/>
<dbReference type="GO" id="GO:0016616">
    <property type="term" value="F:oxidoreductase activity, acting on the CH-OH group of donors, NAD or NADP as acceptor"/>
    <property type="evidence" value="ECO:0007669"/>
    <property type="project" value="TreeGrafter"/>
</dbReference>
<reference evidence="3 4" key="1">
    <citation type="submission" date="2018-07" db="EMBL/GenBank/DDBJ databases">
        <title>Draft Genome Assemblies for Five Robust Yarrowia lipolytica Strains Exhibiting High Lipid Production and Pentose Sugar Utilization and Sugar Alcohol Secretion from Undetoxified Lignocellulosic Biomass Hydrolysates.</title>
        <authorList>
            <consortium name="DOE Joint Genome Institute"/>
            <person name="Walker C."/>
            <person name="Ryu S."/>
            <person name="Na H."/>
            <person name="Zane M."/>
            <person name="LaButti K."/>
            <person name="Lipzen A."/>
            <person name="Haridas S."/>
            <person name="Barry K."/>
            <person name="Grigoriev I.V."/>
            <person name="Quarterman J."/>
            <person name="Slininger P."/>
            <person name="Dien B."/>
            <person name="Trinh C.T."/>
        </authorList>
    </citation>
    <scope>NUCLEOTIDE SEQUENCE [LARGE SCALE GENOMIC DNA]</scope>
    <source>
        <strain evidence="3 4">YB392</strain>
    </source>
</reference>
<dbReference type="SUPFAM" id="SSF51735">
    <property type="entry name" value="NAD(P)-binding Rossmann-fold domains"/>
    <property type="match status" value="1"/>
</dbReference>
<comment type="similarity">
    <text evidence="2">Belongs to the NAD(P)-dependent epimerase/dehydratase family. Dihydroflavonol-4-reductase subfamily.</text>
</comment>
<proteinExistence type="inferred from homology"/>
<sequence>MLKPAIQGTLSVLKTAKAHAPNVKKIVITSSVASNLDVATFYDPNTTYTEKSWNPMTWEQAAEKGNPFANYMGSKLYAEKAGIEFRDKEKPQFSITWINPTYILGPGVALDMSALNTSNEVLANVLGSKKGQDPEGVAGWFVDVRDCARAHVVALKPELDGERLLLATAKFCTQDIEDIANKIPEFHGKIAIGNPANREKELNHASQCDASYSKKLLDIDWIPFNKTVEDFANQWYEQHK</sequence>
<dbReference type="VEuPathDB" id="FungiDB:YALI1_C28263g"/>
<accession>A0A371BZ05</accession>
<gene>
    <name evidence="3" type="ORF">B0I71DRAFT_136111</name>
</gene>
<evidence type="ECO:0000256" key="2">
    <source>
        <dbReference type="ARBA" id="ARBA00023445"/>
    </source>
</evidence>
<evidence type="ECO:0000313" key="3">
    <source>
        <dbReference type="EMBL" id="RDW23339.1"/>
    </source>
</evidence>
<dbReference type="EMBL" id="KZ859092">
    <property type="protein sequence ID" value="RDW23339.1"/>
    <property type="molecule type" value="Genomic_DNA"/>
</dbReference>
<name>A0A371BZ05_YARLL</name>
<dbReference type="Gene3D" id="3.40.50.720">
    <property type="entry name" value="NAD(P)-binding Rossmann-like Domain"/>
    <property type="match status" value="1"/>
</dbReference>